<reference evidence="2 3" key="1">
    <citation type="journal article" date="2021" name="Nat. Commun.">
        <title>Genetic determinants of endophytism in the Arabidopsis root mycobiome.</title>
        <authorList>
            <person name="Mesny F."/>
            <person name="Miyauchi S."/>
            <person name="Thiergart T."/>
            <person name="Pickel B."/>
            <person name="Atanasova L."/>
            <person name="Karlsson M."/>
            <person name="Huettel B."/>
            <person name="Barry K.W."/>
            <person name="Haridas S."/>
            <person name="Chen C."/>
            <person name="Bauer D."/>
            <person name="Andreopoulos W."/>
            <person name="Pangilinan J."/>
            <person name="LaButti K."/>
            <person name="Riley R."/>
            <person name="Lipzen A."/>
            <person name="Clum A."/>
            <person name="Drula E."/>
            <person name="Henrissat B."/>
            <person name="Kohler A."/>
            <person name="Grigoriev I.V."/>
            <person name="Martin F.M."/>
            <person name="Hacquard S."/>
        </authorList>
    </citation>
    <scope>NUCLEOTIDE SEQUENCE [LARGE SCALE GENOMIC DNA]</scope>
    <source>
        <strain evidence="2 3">MPI-CAGE-CH-0241</strain>
    </source>
</reference>
<dbReference type="AlphaFoldDB" id="A0A9P9ATB8"/>
<protein>
    <submittedName>
        <fullName evidence="2">Uncharacterized protein</fullName>
    </submittedName>
</protein>
<keyword evidence="1" id="KW-1133">Transmembrane helix</keyword>
<gene>
    <name evidence="2" type="ORF">B0T10DRAFT_2694</name>
</gene>
<feature type="transmembrane region" description="Helical" evidence="1">
    <location>
        <begin position="12"/>
        <end position="38"/>
    </location>
</feature>
<evidence type="ECO:0000313" key="3">
    <source>
        <dbReference type="Proteomes" id="UP000777438"/>
    </source>
</evidence>
<feature type="transmembrane region" description="Helical" evidence="1">
    <location>
        <begin position="50"/>
        <end position="68"/>
    </location>
</feature>
<sequence length="94" mass="10572">MGYPYRVALSPGLSLFFLLFLSKIIVFCFDFAACFLSHLLVACFRISPAYSSHTLFLFIFNLADFVGLDMISMRRSPDAGCIPLSNYVNVRTSL</sequence>
<evidence type="ECO:0000256" key="1">
    <source>
        <dbReference type="SAM" id="Phobius"/>
    </source>
</evidence>
<evidence type="ECO:0000313" key="2">
    <source>
        <dbReference type="EMBL" id="KAH6899686.1"/>
    </source>
</evidence>
<dbReference type="EMBL" id="JAGPYM010000001">
    <property type="protein sequence ID" value="KAH6899686.1"/>
    <property type="molecule type" value="Genomic_DNA"/>
</dbReference>
<keyword evidence="1" id="KW-0812">Transmembrane</keyword>
<name>A0A9P9ATB8_9HYPO</name>
<keyword evidence="3" id="KW-1185">Reference proteome</keyword>
<keyword evidence="1" id="KW-0472">Membrane</keyword>
<organism evidence="2 3">
    <name type="scientific">Thelonectria olida</name>
    <dbReference type="NCBI Taxonomy" id="1576542"/>
    <lineage>
        <taxon>Eukaryota</taxon>
        <taxon>Fungi</taxon>
        <taxon>Dikarya</taxon>
        <taxon>Ascomycota</taxon>
        <taxon>Pezizomycotina</taxon>
        <taxon>Sordariomycetes</taxon>
        <taxon>Hypocreomycetidae</taxon>
        <taxon>Hypocreales</taxon>
        <taxon>Nectriaceae</taxon>
        <taxon>Thelonectria</taxon>
    </lineage>
</organism>
<accession>A0A9P9ATB8</accession>
<dbReference type="Proteomes" id="UP000777438">
    <property type="component" value="Unassembled WGS sequence"/>
</dbReference>
<comment type="caution">
    <text evidence="2">The sequence shown here is derived from an EMBL/GenBank/DDBJ whole genome shotgun (WGS) entry which is preliminary data.</text>
</comment>
<proteinExistence type="predicted"/>